<dbReference type="AlphaFoldDB" id="A0A2S8FYE9"/>
<name>A0A2S8FYE9_9BACT</name>
<accession>A0A2S8FYE9</accession>
<evidence type="ECO:0000313" key="1">
    <source>
        <dbReference type="EMBL" id="PQO37219.1"/>
    </source>
</evidence>
<gene>
    <name evidence="1" type="ORF">C5Y83_04530</name>
</gene>
<proteinExistence type="predicted"/>
<reference evidence="1 2" key="1">
    <citation type="submission" date="2018-02" db="EMBL/GenBank/DDBJ databases">
        <title>Comparative genomes isolates from brazilian mangrove.</title>
        <authorList>
            <person name="Araujo J.E."/>
            <person name="Taketani R.G."/>
            <person name="Silva M.C.P."/>
            <person name="Loureco M.V."/>
            <person name="Andreote F.D."/>
        </authorList>
    </citation>
    <scope>NUCLEOTIDE SEQUENCE [LARGE SCALE GENOMIC DNA]</scope>
    <source>
        <strain evidence="1 2">Hex-1 MGV</strain>
    </source>
</reference>
<dbReference type="EMBL" id="PUHY01000005">
    <property type="protein sequence ID" value="PQO37219.1"/>
    <property type="molecule type" value="Genomic_DNA"/>
</dbReference>
<sequence>MTSSPKTINVFVGECNGKDYVFALTEESAKALVESHFAFGNPTESEYAVSNVWAETKSDVGWRIRKDEVEAYFITVELSIADGEGHLNWICQFCETAYSDDWSKQDSMPILLRCGCTGKSRYLIGDVSK</sequence>
<dbReference type="Proteomes" id="UP000238322">
    <property type="component" value="Unassembled WGS sequence"/>
</dbReference>
<comment type="caution">
    <text evidence="1">The sequence shown here is derived from an EMBL/GenBank/DDBJ whole genome shotgun (WGS) entry which is preliminary data.</text>
</comment>
<organism evidence="1 2">
    <name type="scientific">Blastopirellula marina</name>
    <dbReference type="NCBI Taxonomy" id="124"/>
    <lineage>
        <taxon>Bacteria</taxon>
        <taxon>Pseudomonadati</taxon>
        <taxon>Planctomycetota</taxon>
        <taxon>Planctomycetia</taxon>
        <taxon>Pirellulales</taxon>
        <taxon>Pirellulaceae</taxon>
        <taxon>Blastopirellula</taxon>
    </lineage>
</organism>
<evidence type="ECO:0000313" key="2">
    <source>
        <dbReference type="Proteomes" id="UP000238322"/>
    </source>
</evidence>
<protein>
    <submittedName>
        <fullName evidence="1">Uncharacterized protein</fullName>
    </submittedName>
</protein>